<dbReference type="OrthoDB" id="3051604at2759"/>
<dbReference type="EMBL" id="ML769472">
    <property type="protein sequence ID" value="KAE9399216.1"/>
    <property type="molecule type" value="Genomic_DNA"/>
</dbReference>
<proteinExistence type="predicted"/>
<accession>A0A6A4HMB4</accession>
<sequence length="155" mass="17712">MERSGPRVVSSFHHLLTVNFQEFNWEAFPHRDTDEILAEDMSMLSLEWGYRLCSLLINGAERIQLFTGWQSEDFKWPTGMLVSLAVRVFAVSESSSTNALTDADILTLRNESISSSPKSFFCYIDVRNLAEKKFASGAMIHEDGYDFPELRGWDC</sequence>
<name>A0A6A4HMB4_9AGAR</name>
<dbReference type="Proteomes" id="UP000799118">
    <property type="component" value="Unassembled WGS sequence"/>
</dbReference>
<evidence type="ECO:0000313" key="2">
    <source>
        <dbReference type="Proteomes" id="UP000799118"/>
    </source>
</evidence>
<reference evidence="1" key="1">
    <citation type="journal article" date="2019" name="Environ. Microbiol.">
        <title>Fungal ecological strategies reflected in gene transcription - a case study of two litter decomposers.</title>
        <authorList>
            <person name="Barbi F."/>
            <person name="Kohler A."/>
            <person name="Barry K."/>
            <person name="Baskaran P."/>
            <person name="Daum C."/>
            <person name="Fauchery L."/>
            <person name="Ihrmark K."/>
            <person name="Kuo A."/>
            <person name="LaButti K."/>
            <person name="Lipzen A."/>
            <person name="Morin E."/>
            <person name="Grigoriev I.V."/>
            <person name="Henrissat B."/>
            <person name="Lindahl B."/>
            <person name="Martin F."/>
        </authorList>
    </citation>
    <scope>NUCLEOTIDE SEQUENCE</scope>
    <source>
        <strain evidence="1">JB14</strain>
    </source>
</reference>
<organism evidence="1 2">
    <name type="scientific">Gymnopus androsaceus JB14</name>
    <dbReference type="NCBI Taxonomy" id="1447944"/>
    <lineage>
        <taxon>Eukaryota</taxon>
        <taxon>Fungi</taxon>
        <taxon>Dikarya</taxon>
        <taxon>Basidiomycota</taxon>
        <taxon>Agaricomycotina</taxon>
        <taxon>Agaricomycetes</taxon>
        <taxon>Agaricomycetidae</taxon>
        <taxon>Agaricales</taxon>
        <taxon>Marasmiineae</taxon>
        <taxon>Omphalotaceae</taxon>
        <taxon>Gymnopus</taxon>
    </lineage>
</organism>
<evidence type="ECO:0000313" key="1">
    <source>
        <dbReference type="EMBL" id="KAE9399216.1"/>
    </source>
</evidence>
<dbReference type="AlphaFoldDB" id="A0A6A4HMB4"/>
<keyword evidence="2" id="KW-1185">Reference proteome</keyword>
<protein>
    <submittedName>
        <fullName evidence="1">Uncharacterized protein</fullName>
    </submittedName>
</protein>
<gene>
    <name evidence="1" type="ORF">BT96DRAFT_994181</name>
</gene>